<proteinExistence type="predicted"/>
<sequence>MQNQELCWFPFIRPRTMLSVSKGCPQAILQSGPPGVYRPACDMHCRGMGSVRALSPCLPIFQDEPVEWETPDLSQAEIEQKIKEYNGQINSNLFMSLNKDGSYTGFIKVQLKLVRPVSVPSSKKPPSLQDARRGPGRGTAVKRRTSFYLPKDAVKHLHVLSRTRAREVIEALLRKFLVVDDPRKFALFERAERHGQVYLRKLSDEEQPLRLRLLAGPSEKALSFVLKENDSGEVNWDAFSMPELHNFLRILQREEEEHLRQILQKYSYCRQKIQEALHACPLG</sequence>
<protein>
    <submittedName>
        <fullName evidence="1">Ras association domain family member 1</fullName>
    </submittedName>
</protein>
<reference evidence="1" key="3">
    <citation type="submission" date="2025-09" db="UniProtKB">
        <authorList>
            <consortium name="Ensembl"/>
        </authorList>
    </citation>
    <scope>IDENTIFICATION</scope>
</reference>
<reference evidence="1" key="2">
    <citation type="submission" date="2025-08" db="UniProtKB">
        <authorList>
            <consortium name="Ensembl"/>
        </authorList>
    </citation>
    <scope>IDENTIFICATION</scope>
</reference>
<organism evidence="1">
    <name type="scientific">Ovis aries</name>
    <name type="common">Sheep</name>
    <dbReference type="NCBI Taxonomy" id="9940"/>
    <lineage>
        <taxon>Eukaryota</taxon>
        <taxon>Metazoa</taxon>
        <taxon>Chordata</taxon>
        <taxon>Craniata</taxon>
        <taxon>Vertebrata</taxon>
        <taxon>Euteleostomi</taxon>
        <taxon>Mammalia</taxon>
        <taxon>Eutheria</taxon>
        <taxon>Laurasiatheria</taxon>
        <taxon>Artiodactyla</taxon>
        <taxon>Ruminantia</taxon>
        <taxon>Pecora</taxon>
        <taxon>Bovidae</taxon>
        <taxon>Caprinae</taxon>
        <taxon>Ovis</taxon>
    </lineage>
</organism>
<accession>A0AC11D755</accession>
<gene>
    <name evidence="1" type="primary">RASSF1</name>
</gene>
<dbReference type="Ensembl" id="ENSOART00020073537.1">
    <property type="protein sequence ID" value="ENSOARP00020040684.1"/>
    <property type="gene ID" value="ENSOARG00020013580.2"/>
</dbReference>
<reference evidence="1" key="1">
    <citation type="submission" date="2020-11" db="EMBL/GenBank/DDBJ databases">
        <authorList>
            <person name="Davenport K.M."/>
            <person name="Bickhart D.M."/>
            <person name="Smith T.P.L."/>
            <person name="Murdoch B.M."/>
            <person name="Rosen B.D."/>
        </authorList>
    </citation>
    <scope>NUCLEOTIDE SEQUENCE [LARGE SCALE GENOMIC DNA]</scope>
    <source>
        <strain evidence="1">OAR_USU_Benz2616</strain>
    </source>
</reference>
<name>A0AC11D755_SHEEP</name>
<evidence type="ECO:0000313" key="1">
    <source>
        <dbReference type="Ensembl" id="ENSOARP00020040684.1"/>
    </source>
</evidence>